<accession>A0A844GXB0</accession>
<organism evidence="2 3">
    <name type="scientific">Paracoccus limosus</name>
    <dbReference type="NCBI Taxonomy" id="913252"/>
    <lineage>
        <taxon>Bacteria</taxon>
        <taxon>Pseudomonadati</taxon>
        <taxon>Pseudomonadota</taxon>
        <taxon>Alphaproteobacteria</taxon>
        <taxon>Rhodobacterales</taxon>
        <taxon>Paracoccaceae</taxon>
        <taxon>Paracoccus</taxon>
    </lineage>
</organism>
<comment type="caution">
    <text evidence="2">The sequence shown here is derived from an EMBL/GenBank/DDBJ whole genome shotgun (WGS) entry which is preliminary data.</text>
</comment>
<evidence type="ECO:0000256" key="1">
    <source>
        <dbReference type="SAM" id="MobiDB-lite"/>
    </source>
</evidence>
<feature type="region of interest" description="Disordered" evidence="1">
    <location>
        <begin position="1"/>
        <end position="27"/>
    </location>
</feature>
<protein>
    <submittedName>
        <fullName evidence="2">Uncharacterized protein</fullName>
    </submittedName>
</protein>
<proteinExistence type="predicted"/>
<dbReference type="AlphaFoldDB" id="A0A844GXB0"/>
<sequence length="98" mass="10048">MDSKQVAPAAKRRPPSAGKGRPKGSQNKTTALLKDAILQAAEQAGGGSGLVGYLTAQAMANPGPFMSLLGKVLPMQIQGDPDAPIVAVIERRIVKAGD</sequence>
<evidence type="ECO:0000313" key="3">
    <source>
        <dbReference type="Proteomes" id="UP000442533"/>
    </source>
</evidence>
<evidence type="ECO:0000313" key="2">
    <source>
        <dbReference type="EMBL" id="MTH33052.1"/>
    </source>
</evidence>
<name>A0A844GXB0_9RHOB</name>
<gene>
    <name evidence="2" type="ORF">GL279_00370</name>
</gene>
<dbReference type="EMBL" id="WMIF01000001">
    <property type="protein sequence ID" value="MTH33052.1"/>
    <property type="molecule type" value="Genomic_DNA"/>
</dbReference>
<dbReference type="RefSeq" id="WP_155062620.1">
    <property type="nucleotide sequence ID" value="NZ_WMIF01000001.1"/>
</dbReference>
<keyword evidence="3" id="KW-1185">Reference proteome</keyword>
<reference evidence="2 3" key="1">
    <citation type="submission" date="2019-11" db="EMBL/GenBank/DDBJ databases">
        <authorList>
            <person name="Dong K."/>
        </authorList>
    </citation>
    <scope>NUCLEOTIDE SEQUENCE [LARGE SCALE GENOMIC DNA]</scope>
    <source>
        <strain evidence="2 3">JCM 17370</strain>
    </source>
</reference>
<dbReference type="OrthoDB" id="8410886at2"/>
<dbReference type="Proteomes" id="UP000442533">
    <property type="component" value="Unassembled WGS sequence"/>
</dbReference>